<dbReference type="GO" id="GO:0000976">
    <property type="term" value="F:transcription cis-regulatory region binding"/>
    <property type="evidence" value="ECO:0007669"/>
    <property type="project" value="TreeGrafter"/>
</dbReference>
<organism evidence="6">
    <name type="scientific">Paraconexibacter sp. AEG42_29</name>
    <dbReference type="NCBI Taxonomy" id="2997339"/>
    <lineage>
        <taxon>Bacteria</taxon>
        <taxon>Bacillati</taxon>
        <taxon>Actinomycetota</taxon>
        <taxon>Thermoleophilia</taxon>
        <taxon>Solirubrobacterales</taxon>
        <taxon>Paraconexibacteraceae</taxon>
        <taxon>Paraconexibacter</taxon>
    </lineage>
</organism>
<dbReference type="Pfam" id="PF21313">
    <property type="entry name" value="EthR_C"/>
    <property type="match status" value="1"/>
</dbReference>
<feature type="DNA-binding region" description="H-T-H motif" evidence="4">
    <location>
        <begin position="40"/>
        <end position="59"/>
    </location>
</feature>
<dbReference type="InterPro" id="IPR001647">
    <property type="entry name" value="HTH_TetR"/>
</dbReference>
<dbReference type="InterPro" id="IPR036271">
    <property type="entry name" value="Tet_transcr_reg_TetR-rel_C_sf"/>
</dbReference>
<keyword evidence="1" id="KW-0805">Transcription regulation</keyword>
<feature type="domain" description="HTH tetR-type" evidence="5">
    <location>
        <begin position="16"/>
        <end position="77"/>
    </location>
</feature>
<dbReference type="PROSITE" id="PS50977">
    <property type="entry name" value="HTH_TETR_2"/>
    <property type="match status" value="1"/>
</dbReference>
<dbReference type="PANTHER" id="PTHR30055">
    <property type="entry name" value="HTH-TYPE TRANSCRIPTIONAL REGULATOR RUTR"/>
    <property type="match status" value="1"/>
</dbReference>
<dbReference type="Gene3D" id="1.10.10.60">
    <property type="entry name" value="Homeodomain-like"/>
    <property type="match status" value="1"/>
</dbReference>
<dbReference type="InterPro" id="IPR049397">
    <property type="entry name" value="EthR_C"/>
</dbReference>
<evidence type="ECO:0000256" key="2">
    <source>
        <dbReference type="ARBA" id="ARBA00023125"/>
    </source>
</evidence>
<dbReference type="InterPro" id="IPR009057">
    <property type="entry name" value="Homeodomain-like_sf"/>
</dbReference>
<evidence type="ECO:0000313" key="6">
    <source>
        <dbReference type="EMBL" id="XAY06783.1"/>
    </source>
</evidence>
<dbReference type="SUPFAM" id="SSF48498">
    <property type="entry name" value="Tetracyclin repressor-like, C-terminal domain"/>
    <property type="match status" value="1"/>
</dbReference>
<evidence type="ECO:0000259" key="5">
    <source>
        <dbReference type="PROSITE" id="PS50977"/>
    </source>
</evidence>
<dbReference type="AlphaFoldDB" id="A0AAU7AZP1"/>
<protein>
    <recommendedName>
        <fullName evidence="5">HTH tetR-type domain-containing protein</fullName>
    </recommendedName>
</protein>
<reference evidence="6" key="1">
    <citation type="submission" date="2022-12" db="EMBL/GenBank/DDBJ databases">
        <title>Paraconexibacter alkalitolerans sp. nov. and Baekduia alba sp. nov., isolated from soil and emended description of the genera Paraconexibacter (Chun et al., 2020) and Baekduia (An et al., 2020).</title>
        <authorList>
            <person name="Vieira S."/>
            <person name="Huber K.J."/>
            <person name="Geppert A."/>
            <person name="Wolf J."/>
            <person name="Neumann-Schaal M."/>
            <person name="Muesken M."/>
            <person name="Overmann J."/>
        </authorList>
    </citation>
    <scope>NUCLEOTIDE SEQUENCE</scope>
    <source>
        <strain evidence="6">AEG42_29</strain>
    </source>
</reference>
<proteinExistence type="predicted"/>
<dbReference type="EMBL" id="CP114014">
    <property type="protein sequence ID" value="XAY06783.1"/>
    <property type="molecule type" value="Genomic_DNA"/>
</dbReference>
<dbReference type="Pfam" id="PF00440">
    <property type="entry name" value="TetR_N"/>
    <property type="match status" value="1"/>
</dbReference>
<dbReference type="GO" id="GO:0003700">
    <property type="term" value="F:DNA-binding transcription factor activity"/>
    <property type="evidence" value="ECO:0007669"/>
    <property type="project" value="TreeGrafter"/>
</dbReference>
<accession>A0AAU7AZP1</accession>
<keyword evidence="3" id="KW-0804">Transcription</keyword>
<dbReference type="PANTHER" id="PTHR30055:SF234">
    <property type="entry name" value="HTH-TYPE TRANSCRIPTIONAL REGULATOR BETI"/>
    <property type="match status" value="1"/>
</dbReference>
<keyword evidence="2 4" id="KW-0238">DNA-binding</keyword>
<name>A0AAU7AZP1_9ACTN</name>
<dbReference type="KEGG" id="parq:DSM112329_03661"/>
<evidence type="ECO:0000256" key="3">
    <source>
        <dbReference type="ARBA" id="ARBA00023163"/>
    </source>
</evidence>
<evidence type="ECO:0000256" key="4">
    <source>
        <dbReference type="PROSITE-ProRule" id="PRU00335"/>
    </source>
</evidence>
<gene>
    <name evidence="6" type="ORF">DSM112329_03661</name>
</gene>
<dbReference type="Gene3D" id="1.10.357.10">
    <property type="entry name" value="Tetracycline Repressor, domain 2"/>
    <property type="match status" value="1"/>
</dbReference>
<dbReference type="InterPro" id="IPR050109">
    <property type="entry name" value="HTH-type_TetR-like_transc_reg"/>
</dbReference>
<evidence type="ECO:0000256" key="1">
    <source>
        <dbReference type="ARBA" id="ARBA00023015"/>
    </source>
</evidence>
<dbReference type="SUPFAM" id="SSF46689">
    <property type="entry name" value="Homeodomain-like"/>
    <property type="match status" value="1"/>
</dbReference>
<sequence length="207" mass="22609">MVPVLDKRRRNDPRREATERALLDAALALLDEGVAFADLNVKRITERAGRTRPAFYAHFEDRRELLFALLEQAGGQALNALGPFIAGAGRATEPEVVTSTRALLDSFAQNATLVRAVTEAAGYDDAVAAYWASIVDQIIGGAEQRLQAEGLTVHDAHATATALVWMTERLCYQQTVRRATDLTDDAAVAAISRVWWSTLCMARTQAP</sequence>